<proteinExistence type="predicted"/>
<reference evidence="3 4" key="1">
    <citation type="journal article" date="2016" name="Nat. Commun.">
        <title>Thousands of microbial genomes shed light on interconnected biogeochemical processes in an aquifer system.</title>
        <authorList>
            <person name="Anantharaman K."/>
            <person name="Brown C.T."/>
            <person name="Hug L.A."/>
            <person name="Sharon I."/>
            <person name="Castelle C.J."/>
            <person name="Probst A.J."/>
            <person name="Thomas B.C."/>
            <person name="Singh A."/>
            <person name="Wilkins M.J."/>
            <person name="Karaoz U."/>
            <person name="Brodie E.L."/>
            <person name="Williams K.H."/>
            <person name="Hubbard S.S."/>
            <person name="Banfield J.F."/>
        </authorList>
    </citation>
    <scope>NUCLEOTIDE SEQUENCE [LARGE SCALE GENOMIC DNA]</scope>
</reference>
<dbReference type="STRING" id="1802385.A2856_03520"/>
<dbReference type="SUPFAM" id="SSF52540">
    <property type="entry name" value="P-loop containing nucleoside triphosphate hydrolases"/>
    <property type="match status" value="1"/>
</dbReference>
<dbReference type="Proteomes" id="UP000177885">
    <property type="component" value="Unassembled WGS sequence"/>
</dbReference>
<gene>
    <name evidence="3" type="ORF">A2856_03520</name>
</gene>
<feature type="coiled-coil region" evidence="1">
    <location>
        <begin position="454"/>
        <end position="488"/>
    </location>
</feature>
<dbReference type="PANTHER" id="PTHR43977">
    <property type="entry name" value="STRUCTURAL MAINTENANCE OF CHROMOSOMES PROTEIN 3"/>
    <property type="match status" value="1"/>
</dbReference>
<keyword evidence="1" id="KW-0175">Coiled coil</keyword>
<evidence type="ECO:0000313" key="4">
    <source>
        <dbReference type="Proteomes" id="UP000177885"/>
    </source>
</evidence>
<accession>A0A1F7TJV9</accession>
<dbReference type="Pfam" id="PF02463">
    <property type="entry name" value="SMC_N"/>
    <property type="match status" value="1"/>
</dbReference>
<dbReference type="InterPro" id="IPR003395">
    <property type="entry name" value="RecF/RecN/SMC_N"/>
</dbReference>
<evidence type="ECO:0000256" key="1">
    <source>
        <dbReference type="SAM" id="Coils"/>
    </source>
</evidence>
<evidence type="ECO:0000259" key="2">
    <source>
        <dbReference type="Pfam" id="PF02463"/>
    </source>
</evidence>
<comment type="caution">
    <text evidence="3">The sequence shown here is derived from an EMBL/GenBank/DDBJ whole genome shotgun (WGS) entry which is preliminary data.</text>
</comment>
<feature type="coiled-coil region" evidence="1">
    <location>
        <begin position="254"/>
        <end position="312"/>
    </location>
</feature>
<dbReference type="InterPro" id="IPR027417">
    <property type="entry name" value="P-loop_NTPase"/>
</dbReference>
<protein>
    <recommendedName>
        <fullName evidence="2">RecF/RecN/SMC N-terminal domain-containing protein</fullName>
    </recommendedName>
</protein>
<feature type="domain" description="RecF/RecN/SMC N-terminal" evidence="2">
    <location>
        <begin position="3"/>
        <end position="751"/>
    </location>
</feature>
<evidence type="ECO:0000313" key="3">
    <source>
        <dbReference type="EMBL" id="OGL66266.1"/>
    </source>
</evidence>
<organism evidence="3 4">
    <name type="scientific">Candidatus Uhrbacteria bacterium RIFCSPHIGHO2_01_FULL_63_20</name>
    <dbReference type="NCBI Taxonomy" id="1802385"/>
    <lineage>
        <taxon>Bacteria</taxon>
        <taxon>Candidatus Uhriibacteriota</taxon>
    </lineage>
</organism>
<feature type="coiled-coil region" evidence="1">
    <location>
        <begin position="545"/>
        <end position="572"/>
    </location>
</feature>
<dbReference type="EMBL" id="MGDT01000008">
    <property type="protein sequence ID" value="OGL66266.1"/>
    <property type="molecule type" value="Genomic_DNA"/>
</dbReference>
<name>A0A1F7TJV9_9BACT</name>
<dbReference type="Gene3D" id="3.40.50.300">
    <property type="entry name" value="P-loop containing nucleotide triphosphate hydrolases"/>
    <property type="match status" value="2"/>
</dbReference>
<sequence length="769" mass="86573">MHLTELTLQGFKTFAVKTTLRFLSPSNGRFPVTCVVGPNGSGKSNVADAIRWVLGEQSLKLLRGKKGEDVIFSGSQGRGRSGFAEVSLTLDNHDRAMPIDYAEVAITRRLYRDGESEYLLNDAPARLSDIQLLLAQSGVGTRSYSVIGQGMIDHILVSSPEERKAFFDDATGVRPLQIKRHEAMLKLKRTYENLSEVGMLLGEIEPRLKSLKRQVSRLTQREEVERELRELERGYFGTLWWKTEDQLTDTKKKHAALDADVAAAKAGMKELEKRVEEIEKEERAASGPDDGLVALQKRYHDLQKRRQKVRDESFETQKQMELAKVRAQSSWSPLPLSKIISELDGLVEDQKGVLKKVKLVKDLDELKALEKDVDNALDRSTKLVGRLQRPAPEDVKPDPGLMRKLFELDEDLKTIEGELSAVEKEMETSAKSEKRVRTELIDLQREFRAKQTQVHLIENQRNALSIELARLEERRANLAREMDEAMKEQAAPVRAQRPVKTDTEAAYPEIQRLRYKLELIGGIDPEIVKEYEDTKARFEFLDGQVADLKGAVESTEKIIDELDAQIRDQSEKAFKAINAEFQNYFKVLFGGGSCALVKLTREDIKKDEEVEGVTPDRVSQDTVAAERLEHEEDARPDIREKLKEREDRVVGVDIQATPPGKKLKALNLLSGGERALTSIALVCAIMSVNPAPFVLLDEVDAALDEANTFRFASILETLSKLSQFIVITHNRATMERADVLYGVTMGDDGVSNLISVKLEEVKESGTARR</sequence>
<dbReference type="AlphaFoldDB" id="A0A1F7TJV9"/>